<keyword evidence="4" id="KW-1185">Reference proteome</keyword>
<dbReference type="SMART" id="SM00327">
    <property type="entry name" value="VWA"/>
    <property type="match status" value="1"/>
</dbReference>
<dbReference type="InterPro" id="IPR002035">
    <property type="entry name" value="VWF_A"/>
</dbReference>
<dbReference type="KEGG" id="vg:65128808"/>
<feature type="domain" description="VWFA" evidence="2">
    <location>
        <begin position="25"/>
        <end position="197"/>
    </location>
</feature>
<dbReference type="InterPro" id="IPR036465">
    <property type="entry name" value="vWFA_dom_sf"/>
</dbReference>
<reference evidence="3 4" key="1">
    <citation type="submission" date="2020-07" db="EMBL/GenBank/DDBJ databases">
        <title>Taxonomic proposal: Crassvirales, a new order of highly abundant and diverse bacterial viruses.</title>
        <authorList>
            <person name="Shkoporov A.N."/>
            <person name="Stockdale S.R."/>
            <person name="Guerin E."/>
            <person name="Ross R.P."/>
            <person name="Hill C."/>
        </authorList>
    </citation>
    <scope>NUCLEOTIDE SEQUENCE [LARGE SCALE GENOMIC DNA]</scope>
</reference>
<dbReference type="PROSITE" id="PS50234">
    <property type="entry name" value="VWFA"/>
    <property type="match status" value="1"/>
</dbReference>
<name>A0A7M1RVI4_9CAUD</name>
<keyword evidence="1" id="KW-0175">Coiled coil</keyword>
<accession>A0A7M1RVI4</accession>
<evidence type="ECO:0000259" key="2">
    <source>
        <dbReference type="PROSITE" id="PS50234"/>
    </source>
</evidence>
<dbReference type="CDD" id="cd00198">
    <property type="entry name" value="vWFA"/>
    <property type="match status" value="1"/>
</dbReference>
<dbReference type="GeneID" id="65128808"/>
<evidence type="ECO:0000313" key="4">
    <source>
        <dbReference type="Proteomes" id="UP000593828"/>
    </source>
</evidence>
<dbReference type="RefSeq" id="YP_010110496.1">
    <property type="nucleotide sequence ID" value="NC_055871.1"/>
</dbReference>
<organism evidence="3 4">
    <name type="scientific">uncultured phage cr106_1</name>
    <dbReference type="NCBI Taxonomy" id="2772062"/>
    <lineage>
        <taxon>Viruses</taxon>
        <taxon>Duplodnaviria</taxon>
        <taxon>Heunggongvirae</taxon>
        <taxon>Uroviricota</taxon>
        <taxon>Caudoviricetes</taxon>
        <taxon>Crassvirales</taxon>
        <taxon>Steigviridae</taxon>
        <taxon>Asinivirinae</taxon>
        <taxon>Mahstovirus</taxon>
        <taxon>Mahstovirus faecalis</taxon>
    </lineage>
</organism>
<dbReference type="PANTHER" id="PTHR47824:SF3">
    <property type="entry name" value="UBIQUITIN-LIKE DOMAIN-CONTAINING PROTEIN"/>
    <property type="match status" value="1"/>
</dbReference>
<dbReference type="SUPFAM" id="SSF53300">
    <property type="entry name" value="vWA-like"/>
    <property type="match status" value="1"/>
</dbReference>
<protein>
    <recommendedName>
        <fullName evidence="2">VWFA domain-containing protein</fullName>
    </recommendedName>
</protein>
<sequence length="468" mass="52987">MRTNLIKVKELPKVAESSATDGMLDMVIAFDTTGSMSAYINAVKNHVKELVPKLFSSNPDLRISIVAFGDYCDMKSKDDFGRAYQVLDLTDDENKVIDFVKKAENTYGGDGDEFYELVIKKITEETSWREGSTKAVLLIADAQPHRVGYSYKDIVSKAQIDWKKEAKKAAEKGIKFDTMTIEPMYVKWYQELSAITNGISVPFKNSSKTSQVVEAAALSRGGERTRGLYKATMDSFKGDAEMTAVYNAYSKEVTDQKSRTMKINIKEIAVGDVFSEESHYIVEEIGKDTIKFKHTESGKSVTLGYGYVQDLLNTSDQYDKEVKVTKEDKKDGTPGIRTIFEGIKSSEVFTVVFQKQDKNKTKKQYEAKREAQREEAVAIIDKAKKQKKSMAEAYKLALEHIQNNPIKDFIEGEDRVLRGYKMQFVSRDGKYKCMDMDVERGPKETGERLVNINTIKQLIFNGVKYVVE</sequence>
<dbReference type="PANTHER" id="PTHR47824">
    <property type="entry name" value="UBIQUITIN-LIKE DOMAIN-CONTAINING PROTEIN"/>
    <property type="match status" value="1"/>
</dbReference>
<dbReference type="Gene3D" id="3.40.50.410">
    <property type="entry name" value="von Willebrand factor, type A domain"/>
    <property type="match status" value="1"/>
</dbReference>
<dbReference type="Proteomes" id="UP000593828">
    <property type="component" value="Segment"/>
</dbReference>
<evidence type="ECO:0000256" key="1">
    <source>
        <dbReference type="SAM" id="Coils"/>
    </source>
</evidence>
<proteinExistence type="predicted"/>
<feature type="coiled-coil region" evidence="1">
    <location>
        <begin position="355"/>
        <end position="382"/>
    </location>
</feature>
<dbReference type="EMBL" id="MT774378">
    <property type="protein sequence ID" value="QOR58338.1"/>
    <property type="molecule type" value="Genomic_DNA"/>
</dbReference>
<dbReference type="Pfam" id="PF00092">
    <property type="entry name" value="VWA"/>
    <property type="match status" value="1"/>
</dbReference>
<evidence type="ECO:0000313" key="3">
    <source>
        <dbReference type="EMBL" id="QOR58338.1"/>
    </source>
</evidence>